<dbReference type="GO" id="GO:0060090">
    <property type="term" value="F:molecular adaptor activity"/>
    <property type="evidence" value="ECO:0007669"/>
    <property type="project" value="InterPro"/>
</dbReference>
<feature type="coiled-coil region" evidence="6">
    <location>
        <begin position="2028"/>
        <end position="2083"/>
    </location>
</feature>
<evidence type="ECO:0000256" key="1">
    <source>
        <dbReference type="ARBA" id="ARBA00004300"/>
    </source>
</evidence>
<dbReference type="GO" id="GO:0007165">
    <property type="term" value="P:signal transduction"/>
    <property type="evidence" value="ECO:0007669"/>
    <property type="project" value="InterPro"/>
</dbReference>
<dbReference type="GO" id="GO:0005813">
    <property type="term" value="C:centrosome"/>
    <property type="evidence" value="ECO:0007669"/>
    <property type="project" value="UniProtKB-SubCell"/>
</dbReference>
<feature type="compositionally biased region" description="Low complexity" evidence="7">
    <location>
        <begin position="1543"/>
        <end position="1556"/>
    </location>
</feature>
<protein>
    <submittedName>
        <fullName evidence="9">Pericentrin</fullName>
    </submittedName>
</protein>
<feature type="coiled-coil region" evidence="6">
    <location>
        <begin position="2392"/>
        <end position="2465"/>
    </location>
</feature>
<dbReference type="STRING" id="178035.A0A154PBI3"/>
<feature type="coiled-coil region" evidence="6">
    <location>
        <begin position="203"/>
        <end position="355"/>
    </location>
</feature>
<proteinExistence type="predicted"/>
<dbReference type="InterPro" id="IPR028745">
    <property type="entry name" value="AKAP9/Pericentrin"/>
</dbReference>
<sequence>MNKPTDDEERRRRSLEAGREMLEKYKAERVSKARGAGHSQTEEVSDEESFHNDKSIGHKESYVHEGVSSRDMTQSSVSMSEGEADGDLEGLAGRVAQLEELLQGKEAIVEALHAEIDHLRAEASSPNSSQSQNSSIQGRDIISLYHTKLQEFEKAINKRDNLIEELTWSLQQALSARDNLVGQLNSLNAIHISNKDAPCTVNSANLQDKIDSMENTLSEQRSIIQKLNSQLIQTQEHVQTLELEKETRNAEINDYKLQINNLNEQIRLGAADKNLNIAETLEQQKQYEARVDKIKQDMQHILEKFTTETNVNTARHQQELKDLAVKHEMEIMNIQEKYEERLNQLKDENKSFADRLNKDLPDLETRHAKELSIFQAQMGHYKKTVEALKLELMNRSESQHIAQAELNHYQTKLNELKVQSEKARHVQDLDHQKEKEMLSEQITLHKLQLEEMTSKYVAATAILESKESMERSLEQALTNAATLKDENDSLKFKLDDLSSRYSVAQSLIENSQQHERTLSNRIFDLEKSLSRVSGINVSTLSELNETTYQTLDEVAIQFQLTKQKLEEKAEFEKLLVNKIEDLEDDVRRTKEELEQANLTKKSYEKQLKDMKNSCDKYKSELSSLRKHELDGQSAQASQISDLLQKTEEDKQEIKKLKVILERKEAELTESVRQVHDFSEKFKKSEEECQQLKSGLATAWAQCTEMEEKLNQTLVLSESKLDMSVPSSSCNSTLTKQVKVIHDQCTDTNRMFYENKEELETTASLQAKLASVSEENERLLKEFEHLEDKQVDYNEIKDKLKHYSTLAENLATEQHRMEGENQSMRKELGTVRSLQESVNQLRAEKESLRKEIDALVCVHDEQISAIKAETASEIRKVQSLALGVKDGTTELHELKTELEKRHAKEMEELRTYFEQKCLLMEKQYSEEIFSQQSKKMSDNDSEIADLTEGLYFGGAGDCLNASNLSERSSRVGSPLGDEQSKHNSNGLSRSELEMTMKALQQELQNKIIEVQEVKLHYEKALTEQKSKYERELCNKQETQTHEFLRNVVNQHCQTEWDAGALENGELTQLRAAYNHQLEEQIALAKLDIVNALQEQIQALLSVESEVEDNLSPELLELRDRLTGNAKREMQLLQETHATEVQRLKDEYSRNVARMIDRHQEELNKIRDTAPDLDKKQDSNKILPPDILAERNSLRRTCGTLKILIEELVKYFVICEEEVNNTVITEVLKRQFSDSIINEKTLHTEEVEKSQNEAYNPNLNVSSPKIKRVHFAPQTIEIISIINSDNETLENTLGHDIITEKLKQELNNCVRRLKSESAEILGVSSANVGGQRSSLAKDVTWISKANEELKSKLHEAESLIMSYEEEMEQLKVTVIDLQRKLISVENKKEIITEGYGENDDVGTEVTLQDFSLLQEKARHVLSNGGGDSTDLLQLIEELCRQSDKLMEDARKEKEDLQQQVHLESTPPPYIHRVCRRKVNYRTTNTIIKTKAIEAADKQLKATRRFLDEQASEREIERDEAAKQIHILQEQLKEREREKERDLRITSESTLSPEPTSEVPVLQASDISAAVEALESQMREMSSLMSDTEARKTETESELKAAIDKIWVLRDIITDLEQQLQEELRKHKLSSEQFNVNSAALKQMKTELREMQNHLDKRIKDLESVHMCSSNLSLSQPSEDVSIREQIDASRCPTPDDPNSPPMLPLDQLLKLKEKMVKQARAEEVAFKRIKDLEMQVAALKNQNEELQAEQEILQQTTSEQLFQIEAMRGRLEQHKQSAPFAQRQATSRLELQLHEANAKFQSLERTIADRDLELKDVHSQLDRVNQLLQEKETEIANVVQVESATIQKLKEHLEVVEEEKRILLAKLGVQEHAQLELPRLIDSMLADKNEELDHLKEQLSKKEKQLDLYSSLNLDETQLRELIRQTEPKNSARTLSDILSIHSECEETAEAIRGVNATQTLPNTSVFKVPTPFSSVRIEDDSPGPLVDTSKMGVQVPPLDLGSHNCSGTQEPLEGSAGKNDGGRSRVTSIKTTQTSINESIKEIQNLENQLGIVREELQTKSVLLEKRESDLLTLQKLYNELQESVGSMATEKCFYQNQYELSKASESKIKQDLQEVENVLKLRSEEIQEQKSKMQVNEKIIMELNSENTRLKDNMREKEQEHAKRCSALVQENIKELETLRDRILEKDKQLYESRTRNQSLKQEILECQSEIQRLSEGLNNRDQTIRRLEEMVRRISLSGASSPSNEKDEEIHHLQEYLKEKDKVIRQMSDDSKSLHRALETIQNKMKESGNVVELRRKLKEEQKLVAELRNTVDILSKELSDLKLAVQRSQDDTDIEDMVQRELNLSAHLDRQIMNAIESDQEEEAGACRVERQVHRSTNKERERVQRSSELNLQLTQANKINDELKKLKDDLEIERGMLKCQIAEYEGRIFQLKSDLTEECKKVKKLNEELVSEKNLVRSLRIQLEKEHRSMQSGQMQDSELIEFLQNKLKTSLDNEGKLRNDLSSLRQEHKSLEIQLSLMKEHVQSQKSEELPKLADLLESERKKYLSLMENFEKEERNNAELKDTLRKLQTEKSRLEKQLEMEVEEKEKMISSLALIEGIKDHLQTDLSRTKEELKDCEAECEWLQKRIKTMTDAENRRQEQRTTEHNELKGLRREINNAREVMVDLEADMKQSKRELTEAVERELKLAETLESLKERETDLLKKLFVAKDEEKKLKSMIAEYSSDKTTPTKLLQKIKVLSDAVFHVRFYFKYNLLHFYGKYMRADSRRKALTYQKRYLLTIVGGYQISEENTLSILAQLTKEQRSYATVGRHKKSPRVRFKSVALVLISIHRMKWLIVRWSIGRRIGAKTLLWNVDQSYVSVPKVTMNHSPPVRERPPTNEDGIFDGFALEQYYQRLRNIQQTLGLAMAESGSRQIHPE</sequence>
<dbReference type="InterPro" id="IPR019528">
    <property type="entry name" value="PACT_domain"/>
</dbReference>
<evidence type="ECO:0000256" key="6">
    <source>
        <dbReference type="SAM" id="Coils"/>
    </source>
</evidence>
<feature type="region of interest" description="Disordered" evidence="7">
    <location>
        <begin position="1529"/>
        <end position="1556"/>
    </location>
</feature>
<feature type="domain" description="Pericentrin/AKAP-450 centrosomal targeting" evidence="8">
    <location>
        <begin position="2764"/>
        <end position="2844"/>
    </location>
</feature>
<dbReference type="EMBL" id="KQ434868">
    <property type="protein sequence ID" value="KZC09212.1"/>
    <property type="molecule type" value="Genomic_DNA"/>
</dbReference>
<reference evidence="9 10" key="1">
    <citation type="submission" date="2015-07" db="EMBL/GenBank/DDBJ databases">
        <title>The genome of Dufourea novaeangliae.</title>
        <authorList>
            <person name="Pan H."/>
            <person name="Kapheim K."/>
        </authorList>
    </citation>
    <scope>NUCLEOTIDE SEQUENCE [LARGE SCALE GENOMIC DNA]</scope>
    <source>
        <strain evidence="9">0120121106</strain>
        <tissue evidence="9">Whole body</tissue>
    </source>
</reference>
<keyword evidence="3" id="KW-0597">Phosphoprotein</keyword>
<accession>A0A154PBI3</accession>
<keyword evidence="4 6" id="KW-0175">Coiled coil</keyword>
<evidence type="ECO:0000259" key="8">
    <source>
        <dbReference type="Pfam" id="PF10495"/>
    </source>
</evidence>
<keyword evidence="10" id="KW-1185">Reference proteome</keyword>
<feature type="compositionally biased region" description="Basic and acidic residues" evidence="7">
    <location>
        <begin position="48"/>
        <end position="63"/>
    </location>
</feature>
<dbReference type="PANTHER" id="PTHR44981:SF2">
    <property type="entry name" value="PERICENTRIN-LIKE PROTEIN, ISOFORM F"/>
    <property type="match status" value="1"/>
</dbReference>
<feature type="coiled-coil region" evidence="6">
    <location>
        <begin position="1720"/>
        <end position="1757"/>
    </location>
</feature>
<feature type="coiled-coil region" evidence="6">
    <location>
        <begin position="761"/>
        <end position="857"/>
    </location>
</feature>
<feature type="region of interest" description="Disordered" evidence="7">
    <location>
        <begin position="1998"/>
        <end position="2024"/>
    </location>
</feature>
<feature type="coiled-coil region" evidence="6">
    <location>
        <begin position="2498"/>
        <end position="2701"/>
    </location>
</feature>
<evidence type="ECO:0000256" key="4">
    <source>
        <dbReference type="ARBA" id="ARBA00023054"/>
    </source>
</evidence>
<evidence type="ECO:0000256" key="5">
    <source>
        <dbReference type="ARBA" id="ARBA00023212"/>
    </source>
</evidence>
<comment type="subcellular location">
    <subcellularLocation>
        <location evidence="1">Cytoplasm</location>
        <location evidence="1">Cytoskeleton</location>
        <location evidence="1">Microtubule organizing center</location>
        <location evidence="1">Centrosome</location>
    </subcellularLocation>
</comment>
<evidence type="ECO:0000313" key="10">
    <source>
        <dbReference type="Proteomes" id="UP000076502"/>
    </source>
</evidence>
<organism evidence="9 10">
    <name type="scientific">Dufourea novaeangliae</name>
    <name type="common">Sweat bee</name>
    <dbReference type="NCBI Taxonomy" id="178035"/>
    <lineage>
        <taxon>Eukaryota</taxon>
        <taxon>Metazoa</taxon>
        <taxon>Ecdysozoa</taxon>
        <taxon>Arthropoda</taxon>
        <taxon>Hexapoda</taxon>
        <taxon>Insecta</taxon>
        <taxon>Pterygota</taxon>
        <taxon>Neoptera</taxon>
        <taxon>Endopterygota</taxon>
        <taxon>Hymenoptera</taxon>
        <taxon>Apocrita</taxon>
        <taxon>Aculeata</taxon>
        <taxon>Apoidea</taxon>
        <taxon>Anthophila</taxon>
        <taxon>Halictidae</taxon>
        <taxon>Rophitinae</taxon>
        <taxon>Dufourea</taxon>
    </lineage>
</organism>
<feature type="coiled-coil region" evidence="6">
    <location>
        <begin position="95"/>
        <end position="122"/>
    </location>
</feature>
<keyword evidence="5" id="KW-0206">Cytoskeleton</keyword>
<feature type="compositionally biased region" description="Basic and acidic residues" evidence="7">
    <location>
        <begin position="1529"/>
        <end position="1542"/>
    </location>
</feature>
<gene>
    <name evidence="9" type="ORF">WN55_00948</name>
</gene>
<dbReference type="OrthoDB" id="2020852at2759"/>
<dbReference type="Proteomes" id="UP000076502">
    <property type="component" value="Unassembled WGS sequence"/>
</dbReference>
<feature type="coiled-coil region" evidence="6">
    <location>
        <begin position="988"/>
        <end position="1015"/>
    </location>
</feature>
<feature type="coiled-coil region" evidence="6">
    <location>
        <begin position="1073"/>
        <end position="1108"/>
    </location>
</feature>
<evidence type="ECO:0000256" key="7">
    <source>
        <dbReference type="SAM" id="MobiDB-lite"/>
    </source>
</evidence>
<feature type="coiled-coil region" evidence="6">
    <location>
        <begin position="1430"/>
        <end position="1457"/>
    </location>
</feature>
<evidence type="ECO:0000256" key="3">
    <source>
        <dbReference type="ARBA" id="ARBA00022553"/>
    </source>
</evidence>
<feature type="coiled-coil region" evidence="6">
    <location>
        <begin position="1784"/>
        <end position="1910"/>
    </location>
</feature>
<feature type="region of interest" description="Disordered" evidence="7">
    <location>
        <begin position="1"/>
        <end position="86"/>
    </location>
</feature>
<dbReference type="Pfam" id="PF10495">
    <property type="entry name" value="PACT_coil_coil"/>
    <property type="match status" value="1"/>
</dbReference>
<feature type="coiled-coil region" evidence="6">
    <location>
        <begin position="466"/>
        <end position="500"/>
    </location>
</feature>
<dbReference type="GO" id="GO:0005737">
    <property type="term" value="C:cytoplasm"/>
    <property type="evidence" value="ECO:0007669"/>
    <property type="project" value="UniProtKB-ARBA"/>
</dbReference>
<feature type="compositionally biased region" description="Basic and acidic residues" evidence="7">
    <location>
        <begin position="1"/>
        <end position="31"/>
    </location>
</feature>
<keyword evidence="2" id="KW-0963">Cytoplasm</keyword>
<feature type="coiled-coil region" evidence="6">
    <location>
        <begin position="399"/>
        <end position="426"/>
    </location>
</feature>
<evidence type="ECO:0000313" key="9">
    <source>
        <dbReference type="EMBL" id="KZC09212.1"/>
    </source>
</evidence>
<feature type="compositionally biased region" description="Polar residues" evidence="7">
    <location>
        <begin position="70"/>
        <end position="79"/>
    </location>
</feature>
<feature type="region of interest" description="Disordered" evidence="7">
    <location>
        <begin position="964"/>
        <end position="988"/>
    </location>
</feature>
<feature type="coiled-coil region" evidence="6">
    <location>
        <begin position="2292"/>
        <end position="2333"/>
    </location>
</feature>
<feature type="coiled-coil region" evidence="6">
    <location>
        <begin position="562"/>
        <end position="680"/>
    </location>
</feature>
<name>A0A154PBI3_DUFNO</name>
<evidence type="ECO:0000256" key="2">
    <source>
        <dbReference type="ARBA" id="ARBA00022490"/>
    </source>
</evidence>
<feature type="coiled-coil region" evidence="6">
    <location>
        <begin position="2109"/>
        <end position="2160"/>
    </location>
</feature>
<dbReference type="PANTHER" id="PTHR44981">
    <property type="entry name" value="PERICENTRIN-LIKE PROTEIN, ISOFORM F"/>
    <property type="match status" value="1"/>
</dbReference>
<feature type="coiled-coil region" evidence="6">
    <location>
        <begin position="1344"/>
        <end position="1385"/>
    </location>
</feature>
<feature type="coiled-coil region" evidence="6">
    <location>
        <begin position="1568"/>
        <end position="1658"/>
    </location>
</feature>